<feature type="compositionally biased region" description="Basic and acidic residues" evidence="5">
    <location>
        <begin position="606"/>
        <end position="619"/>
    </location>
</feature>
<protein>
    <submittedName>
        <fullName evidence="9">GAS2-like protein</fullName>
    </submittedName>
    <submittedName>
        <fullName evidence="8">Growth arrest specific 2</fullName>
    </submittedName>
</protein>
<dbReference type="Gene3D" id="1.10.418.10">
    <property type="entry name" value="Calponin-like domain"/>
    <property type="match status" value="1"/>
</dbReference>
<dbReference type="GO" id="GO:0005737">
    <property type="term" value="C:cytoplasm"/>
    <property type="evidence" value="ECO:0007669"/>
    <property type="project" value="TreeGrafter"/>
</dbReference>
<evidence type="ECO:0000313" key="8">
    <source>
        <dbReference type="EMBL" id="CDS24310.1"/>
    </source>
</evidence>
<reference evidence="8 11" key="2">
    <citation type="journal article" date="2013" name="Nature">
        <title>The genomes of four tapeworm species reveal adaptations to parasitism.</title>
        <authorList>
            <person name="Tsai I.J."/>
            <person name="Zarowiecki M."/>
            <person name="Holroyd N."/>
            <person name="Garciarrubio A."/>
            <person name="Sanchez-Flores A."/>
            <person name="Brooks K.L."/>
            <person name="Tracey A."/>
            <person name="Bobes R.J."/>
            <person name="Fragoso G."/>
            <person name="Sciutto E."/>
            <person name="Aslett M."/>
            <person name="Beasley H."/>
            <person name="Bennett H.M."/>
            <person name="Cai J."/>
            <person name="Camicia F."/>
            <person name="Clark R."/>
            <person name="Cucher M."/>
            <person name="De Silva N."/>
            <person name="Day T.A."/>
            <person name="Deplazes P."/>
            <person name="Estrada K."/>
            <person name="Fernandez C."/>
            <person name="Holland P.W."/>
            <person name="Hou J."/>
            <person name="Hu S."/>
            <person name="Huckvale T."/>
            <person name="Hung S.S."/>
            <person name="Kamenetzky L."/>
            <person name="Keane J.A."/>
            <person name="Kiss F."/>
            <person name="Koziol U."/>
            <person name="Lambert O."/>
            <person name="Liu K."/>
            <person name="Luo X."/>
            <person name="Luo Y."/>
            <person name="Macchiaroli N."/>
            <person name="Nichol S."/>
            <person name="Paps J."/>
            <person name="Parkinson J."/>
            <person name="Pouchkina-Stantcheva N."/>
            <person name="Riddiford N."/>
            <person name="Rosenzvit M."/>
            <person name="Salinas G."/>
            <person name="Wasmuth J.D."/>
            <person name="Zamanian M."/>
            <person name="Zheng Y."/>
            <person name="Cai X."/>
            <person name="Soberon X."/>
            <person name="Olson P.D."/>
            <person name="Laclette J.P."/>
            <person name="Brehm K."/>
            <person name="Berriman M."/>
            <person name="Garciarrubio A."/>
            <person name="Bobes R.J."/>
            <person name="Fragoso G."/>
            <person name="Sanchez-Flores A."/>
            <person name="Estrada K."/>
            <person name="Cevallos M.A."/>
            <person name="Morett E."/>
            <person name="Gonzalez V."/>
            <person name="Portillo T."/>
            <person name="Ochoa-Leyva A."/>
            <person name="Jose M.V."/>
            <person name="Sciutto E."/>
            <person name="Landa A."/>
            <person name="Jimenez L."/>
            <person name="Valdes V."/>
            <person name="Carrero J.C."/>
            <person name="Larralde C."/>
            <person name="Morales-Montor J."/>
            <person name="Limon-Lason J."/>
            <person name="Soberon X."/>
            <person name="Laclette J.P."/>
        </authorList>
    </citation>
    <scope>NUCLEOTIDE SEQUENCE [LARGE SCALE GENOMIC DNA]</scope>
</reference>
<evidence type="ECO:0000256" key="4">
    <source>
        <dbReference type="ARBA" id="ARBA00038441"/>
    </source>
</evidence>
<dbReference type="SUPFAM" id="SSF47576">
    <property type="entry name" value="Calponin-homology domain, CH-domain"/>
    <property type="match status" value="1"/>
</dbReference>
<dbReference type="GO" id="GO:0001578">
    <property type="term" value="P:microtubule bundle formation"/>
    <property type="evidence" value="ECO:0007669"/>
    <property type="project" value="TreeGrafter"/>
</dbReference>
<dbReference type="Proteomes" id="UP000492820">
    <property type="component" value="Unassembled WGS sequence"/>
</dbReference>
<evidence type="ECO:0000256" key="3">
    <source>
        <dbReference type="ARBA" id="ARBA00023212"/>
    </source>
</evidence>
<feature type="region of interest" description="Disordered" evidence="5">
    <location>
        <begin position="854"/>
        <end position="981"/>
    </location>
</feature>
<accession>U6JQW5</accession>
<dbReference type="STRING" id="6210.U6JQW5"/>
<dbReference type="OMA" id="LCHHATE"/>
<evidence type="ECO:0000313" key="10">
    <source>
        <dbReference type="Proteomes" id="UP000019149"/>
    </source>
</evidence>
<evidence type="ECO:0000313" key="12">
    <source>
        <dbReference type="WBParaSite" id="EgrG_000915200"/>
    </source>
</evidence>
<dbReference type="Proteomes" id="UP000019149">
    <property type="component" value="Unassembled WGS sequence"/>
</dbReference>
<dbReference type="PROSITE" id="PS50021">
    <property type="entry name" value="CH"/>
    <property type="match status" value="1"/>
</dbReference>
<dbReference type="GO" id="GO:0008093">
    <property type="term" value="F:cytoskeletal anchor activity"/>
    <property type="evidence" value="ECO:0007669"/>
    <property type="project" value="TreeGrafter"/>
</dbReference>
<gene>
    <name evidence="9 12" type="ORF">EGR_06955</name>
    <name evidence="8" type="ORF">EgrG_000915200</name>
</gene>
<feature type="compositionally biased region" description="Basic and acidic residues" evidence="5">
    <location>
        <begin position="402"/>
        <end position="414"/>
    </location>
</feature>
<evidence type="ECO:0000313" key="9">
    <source>
        <dbReference type="EMBL" id="EUB58211.1"/>
    </source>
</evidence>
<feature type="domain" description="Calponin-homology (CH)" evidence="6">
    <location>
        <begin position="149"/>
        <end position="295"/>
    </location>
</feature>
<dbReference type="GO" id="GO:0035371">
    <property type="term" value="C:microtubule plus-end"/>
    <property type="evidence" value="ECO:0007669"/>
    <property type="project" value="TreeGrafter"/>
</dbReference>
<feature type="compositionally biased region" description="Basic and acidic residues" evidence="5">
    <location>
        <begin position="514"/>
        <end position="529"/>
    </location>
</feature>
<dbReference type="InterPro" id="IPR003108">
    <property type="entry name" value="GAR_dom"/>
</dbReference>
<dbReference type="SUPFAM" id="SSF143575">
    <property type="entry name" value="GAS2 domain-like"/>
    <property type="match status" value="1"/>
</dbReference>
<dbReference type="GeneID" id="36342670"/>
<dbReference type="InterPro" id="IPR036872">
    <property type="entry name" value="CH_dom_sf"/>
</dbReference>
<dbReference type="GO" id="GO:0031110">
    <property type="term" value="P:regulation of microtubule polymerization or depolymerization"/>
    <property type="evidence" value="ECO:0007669"/>
    <property type="project" value="TreeGrafter"/>
</dbReference>
<feature type="region of interest" description="Disordered" evidence="5">
    <location>
        <begin position="603"/>
        <end position="624"/>
    </location>
</feature>
<evidence type="ECO:0000313" key="11">
    <source>
        <dbReference type="Proteomes" id="UP000492820"/>
    </source>
</evidence>
<evidence type="ECO:0000256" key="2">
    <source>
        <dbReference type="ARBA" id="ARBA00022490"/>
    </source>
</evidence>
<dbReference type="RefSeq" id="XP_024349407.1">
    <property type="nucleotide sequence ID" value="XM_024496204.1"/>
</dbReference>
<feature type="compositionally biased region" description="Polar residues" evidence="5">
    <location>
        <begin position="866"/>
        <end position="879"/>
    </location>
</feature>
<feature type="region of interest" description="Disordered" evidence="5">
    <location>
        <begin position="505"/>
        <end position="533"/>
    </location>
</feature>
<dbReference type="PROSITE" id="PS51460">
    <property type="entry name" value="GAR"/>
    <property type="match status" value="1"/>
</dbReference>
<evidence type="ECO:0000256" key="1">
    <source>
        <dbReference type="ARBA" id="ARBA00004245"/>
    </source>
</evidence>
<evidence type="ECO:0000256" key="5">
    <source>
        <dbReference type="SAM" id="MobiDB-lite"/>
    </source>
</evidence>
<feature type="region of interest" description="Disordered" evidence="5">
    <location>
        <begin position="402"/>
        <end position="424"/>
    </location>
</feature>
<dbReference type="GO" id="GO:0051764">
    <property type="term" value="P:actin crosslink formation"/>
    <property type="evidence" value="ECO:0007669"/>
    <property type="project" value="TreeGrafter"/>
</dbReference>
<dbReference type="PANTHER" id="PTHR46756">
    <property type="entry name" value="TRANSGELIN"/>
    <property type="match status" value="1"/>
</dbReference>
<proteinExistence type="inferred from homology"/>
<dbReference type="CTD" id="36342670"/>
<dbReference type="GO" id="GO:1904825">
    <property type="term" value="P:protein localization to microtubule plus-end"/>
    <property type="evidence" value="ECO:0007669"/>
    <property type="project" value="TreeGrafter"/>
</dbReference>
<comment type="similarity">
    <text evidence="4">Belongs to the GAS2 family.</text>
</comment>
<keyword evidence="10" id="KW-1185">Reference proteome</keyword>
<reference evidence="8" key="3">
    <citation type="submission" date="2014-06" db="EMBL/GenBank/DDBJ databases">
        <authorList>
            <person name="Aslett M."/>
        </authorList>
    </citation>
    <scope>NUCLEOTIDE SEQUENCE</scope>
</reference>
<dbReference type="AlphaFoldDB" id="U6JQW5"/>
<name>U6JQW5_ECHGR</name>
<feature type="region of interest" description="Disordered" evidence="5">
    <location>
        <begin position="817"/>
        <end position="839"/>
    </location>
</feature>
<feature type="compositionally biased region" description="Polar residues" evidence="5">
    <location>
        <begin position="783"/>
        <end position="803"/>
    </location>
</feature>
<comment type="subcellular location">
    <subcellularLocation>
        <location evidence="1">Cytoplasm</location>
        <location evidence="1">Cytoskeleton</location>
    </subcellularLocation>
</comment>
<dbReference type="InterPro" id="IPR036534">
    <property type="entry name" value="GAR_dom_sf"/>
</dbReference>
<dbReference type="KEGG" id="egl:EGR_06955"/>
<feature type="domain" description="GAR" evidence="7">
    <location>
        <begin position="431"/>
        <end position="503"/>
    </location>
</feature>
<keyword evidence="2" id="KW-0963">Cytoplasm</keyword>
<dbReference type="EMBL" id="APAU02000066">
    <property type="protein sequence ID" value="EUB58211.1"/>
    <property type="molecule type" value="Genomic_DNA"/>
</dbReference>
<dbReference type="GO" id="GO:0008017">
    <property type="term" value="F:microtubule binding"/>
    <property type="evidence" value="ECO:0007669"/>
    <property type="project" value="InterPro"/>
</dbReference>
<organism evidence="9 10">
    <name type="scientific">Echinococcus granulosus</name>
    <name type="common">Hydatid tapeworm</name>
    <dbReference type="NCBI Taxonomy" id="6210"/>
    <lineage>
        <taxon>Eukaryota</taxon>
        <taxon>Metazoa</taxon>
        <taxon>Spiralia</taxon>
        <taxon>Lophotrochozoa</taxon>
        <taxon>Platyhelminthes</taxon>
        <taxon>Cestoda</taxon>
        <taxon>Eucestoda</taxon>
        <taxon>Cyclophyllidea</taxon>
        <taxon>Taeniidae</taxon>
        <taxon>Echinococcus</taxon>
        <taxon>Echinococcus granulosus group</taxon>
    </lineage>
</organism>
<dbReference type="WBParaSite" id="EgrG_000915200">
    <property type="protein sequence ID" value="EgrG_000915200"/>
    <property type="gene ID" value="EgrG_000915200"/>
</dbReference>
<dbReference type="SMART" id="SM00033">
    <property type="entry name" value="CH"/>
    <property type="match status" value="1"/>
</dbReference>
<dbReference type="PANTHER" id="PTHR46756:SF18">
    <property type="entry name" value="GAS2-LIKE PROTEIN PICKLED EGGS"/>
    <property type="match status" value="1"/>
</dbReference>
<keyword evidence="3" id="KW-0206">Cytoskeleton</keyword>
<dbReference type="Gene3D" id="3.30.920.20">
    <property type="entry name" value="Gas2-like domain"/>
    <property type="match status" value="1"/>
</dbReference>
<dbReference type="InterPro" id="IPR001715">
    <property type="entry name" value="CH_dom"/>
</dbReference>
<dbReference type="GO" id="GO:0005884">
    <property type="term" value="C:actin filament"/>
    <property type="evidence" value="ECO:0007669"/>
    <property type="project" value="TreeGrafter"/>
</dbReference>
<dbReference type="EMBL" id="LK028601">
    <property type="protein sequence ID" value="CDS24310.1"/>
    <property type="molecule type" value="Genomic_DNA"/>
</dbReference>
<evidence type="ECO:0000259" key="6">
    <source>
        <dbReference type="PROSITE" id="PS50021"/>
    </source>
</evidence>
<feature type="region of interest" description="Disordered" evidence="5">
    <location>
        <begin position="724"/>
        <end position="748"/>
    </location>
</feature>
<reference evidence="9 10" key="1">
    <citation type="journal article" date="2013" name="Nat. Genet.">
        <title>The genome of the hydatid tapeworm Echinococcus granulosus.</title>
        <authorList>
            <person name="Zheng H."/>
            <person name="Zhang W."/>
            <person name="Zhang L."/>
            <person name="Zhang Z."/>
            <person name="Li J."/>
            <person name="Lu G."/>
            <person name="Zhu Y."/>
            <person name="Wang Y."/>
            <person name="Huang Y."/>
            <person name="Liu J."/>
            <person name="Kang H."/>
            <person name="Chen J."/>
            <person name="Wang L."/>
            <person name="Chen A."/>
            <person name="Yu S."/>
            <person name="Gao Z."/>
            <person name="Jin L."/>
            <person name="Gu W."/>
            <person name="Wang Z."/>
            <person name="Zhao L."/>
            <person name="Shi B."/>
            <person name="Wen H."/>
            <person name="Lin R."/>
            <person name="Jones M.K."/>
            <person name="Brejova B."/>
            <person name="Vinar T."/>
            <person name="Zhao G."/>
            <person name="McManus D.P."/>
            <person name="Chen Z."/>
            <person name="Zhou Y."/>
            <person name="Wang S."/>
        </authorList>
    </citation>
    <scope>NUCLEOTIDE SEQUENCE [LARGE SCALE GENOMIC DNA]</scope>
</reference>
<dbReference type="GO" id="GO:0051015">
    <property type="term" value="F:actin filament binding"/>
    <property type="evidence" value="ECO:0007669"/>
    <property type="project" value="TreeGrafter"/>
</dbReference>
<reference evidence="12" key="4">
    <citation type="submission" date="2020-10" db="UniProtKB">
        <authorList>
            <consortium name="WormBaseParasite"/>
        </authorList>
    </citation>
    <scope>IDENTIFICATION</scope>
</reference>
<dbReference type="Pfam" id="PF02187">
    <property type="entry name" value="GAS2"/>
    <property type="match status" value="1"/>
</dbReference>
<dbReference type="GO" id="GO:0001725">
    <property type="term" value="C:stress fiber"/>
    <property type="evidence" value="ECO:0007669"/>
    <property type="project" value="TreeGrafter"/>
</dbReference>
<dbReference type="OrthoDB" id="206130at2759"/>
<sequence length="981" mass="108048">MTRNSQLETRACSLPPENLVVTSRYSPLKNNQNVKAEHLYQKNQNNLTTGGKMRMPNSVDLSLAEDTYPGCSDYDPCSPASIDVGNGNNKHSPSDCSSAFTDEDSGCQVFYFGNALRVGSKCRMGRACSVSALDSPSVQPFSNKDEFLAAMTEDLADWMSRLYPDIAKDLDAEIFFDRISDGVLLCHHATELHRLLEREFPVSLQNGERRLEGVQIGGVKPVLPPNPPTFQSRGFNAVNLAGGSFWARDNVANFIHWCRAMRLPDCILFETEDLVSRKNLRSVIVCLLELARLGGRVGMEVPEIIYLEKEIDNEIALGDQDFGSDHGTNTVDVPSYDWTGDTQELENKTINVSIGTETEANTLESSTEAPLSKIPLSVKSTEKRTNKAALLREKKAKEELEERKRQEALKAKQQEEEELKNKKSQYKRPVIDMRTLDEIVREKLAQCTCEQTFPMIRLSEGRYLFGDKSTQIFVRILRSHVMVRVGGGWDTLDHFLQKYDECRKVQQPNSPSTTDKRLQFKKEHSRSTEEAVLDTTNTASLVSAVSGNRKQSVGMGEVQGSLLGEGNLQVTKKGREVVYTTAEVIHKSSSKCNLAHHCSKVVEGPVKSDRNERGSEEKQLSSTSSIEDVALTPVISQTTDKPQLAKISQTSLTDQIDNFIQIKEAQKETLFAQNKESNAAVLASTTSSIEDLPLIPVIDQVVSGFNAEVKPLTIKEPTLDTTPVKARLKPNPLPSPYKPGPNSVTHRISSSSSVYSINRQKATSTHNLASIGNAPKPNLGKFSKSTVSLSGPSSVKRTAKPTGTQLSRITTLNADKRAKSTSHLAPAPSVGTRTRQDVDSSKMNVWERLSANVPRNPTAPKIVSPPATSLKRQQPQQNHFHTEINRTSNVKRRNSVTTTKKVVPPEDESGVVKASTPTAKADRESQKVAPPTRSVQTRRASVARVPAEGSRIPRPSKVLTISATRSKSVGSNLQAKRASPT</sequence>
<dbReference type="Pfam" id="PF00307">
    <property type="entry name" value="CH"/>
    <property type="match status" value="1"/>
</dbReference>
<evidence type="ECO:0000259" key="7">
    <source>
        <dbReference type="PROSITE" id="PS51460"/>
    </source>
</evidence>
<feature type="region of interest" description="Disordered" evidence="5">
    <location>
        <begin position="766"/>
        <end position="803"/>
    </location>
</feature>
<dbReference type="SMART" id="SM00243">
    <property type="entry name" value="GAS2"/>
    <property type="match status" value="1"/>
</dbReference>
<feature type="compositionally biased region" description="Polar residues" evidence="5">
    <location>
        <begin position="959"/>
        <end position="981"/>
    </location>
</feature>